<feature type="transmembrane region" description="Helical" evidence="1">
    <location>
        <begin position="124"/>
        <end position="144"/>
    </location>
</feature>
<evidence type="ECO:0000313" key="2">
    <source>
        <dbReference type="EMBL" id="HJE50502.1"/>
    </source>
</evidence>
<keyword evidence="1" id="KW-0812">Transmembrane</keyword>
<proteinExistence type="predicted"/>
<feature type="transmembrane region" description="Helical" evidence="1">
    <location>
        <begin position="42"/>
        <end position="62"/>
    </location>
</feature>
<reference evidence="2" key="2">
    <citation type="submission" date="2021-09" db="EMBL/GenBank/DDBJ databases">
        <authorList>
            <person name="Gilroy R."/>
        </authorList>
    </citation>
    <scope>NUCLEOTIDE SEQUENCE</scope>
    <source>
        <strain evidence="2">ChiGjej3B3-7470</strain>
    </source>
</reference>
<comment type="caution">
    <text evidence="2">The sequence shown here is derived from an EMBL/GenBank/DDBJ whole genome shotgun (WGS) entry which is preliminary data.</text>
</comment>
<dbReference type="EMBL" id="DYZF01000020">
    <property type="protein sequence ID" value="HJE50502.1"/>
    <property type="molecule type" value="Genomic_DNA"/>
</dbReference>
<dbReference type="Proteomes" id="UP000712713">
    <property type="component" value="Unassembled WGS sequence"/>
</dbReference>
<name>A0A921EM49_9ACTN</name>
<feature type="transmembrane region" description="Helical" evidence="1">
    <location>
        <begin position="156"/>
        <end position="176"/>
    </location>
</feature>
<organism evidence="2 3">
    <name type="scientific">Tessaracoccus flavescens</name>
    <dbReference type="NCBI Taxonomy" id="399497"/>
    <lineage>
        <taxon>Bacteria</taxon>
        <taxon>Bacillati</taxon>
        <taxon>Actinomycetota</taxon>
        <taxon>Actinomycetes</taxon>
        <taxon>Propionibacteriales</taxon>
        <taxon>Propionibacteriaceae</taxon>
        <taxon>Tessaracoccus</taxon>
    </lineage>
</organism>
<sequence length="226" mass="24678">MARKKPAGWVPKQHGAWAMILVPYITGLALAARLRPLDWGDLTLGLTWLIGYFAFNAATLWLKSPAKRRDHYQPALFTYLGIAAAFGIATLLLKGLGILVWAPAYAVVLGTSLWLAASKRERSLLSGVLTVVASCGLMAVLRPWPDGDPTRWADLAIMGIVTAYFVGTVFHVKALIRERNEPASARRSVVYHVALMGLIAAATAAGWVTWPWILWGLALVARAYLM</sequence>
<feature type="transmembrane region" description="Helical" evidence="1">
    <location>
        <begin position="74"/>
        <end position="92"/>
    </location>
</feature>
<gene>
    <name evidence="2" type="ORF">K8V15_00705</name>
</gene>
<reference evidence="2" key="1">
    <citation type="journal article" date="2021" name="PeerJ">
        <title>Extensive microbial diversity within the chicken gut microbiome revealed by metagenomics and culture.</title>
        <authorList>
            <person name="Gilroy R."/>
            <person name="Ravi A."/>
            <person name="Getino M."/>
            <person name="Pursley I."/>
            <person name="Horton D.L."/>
            <person name="Alikhan N.F."/>
            <person name="Baker D."/>
            <person name="Gharbi K."/>
            <person name="Hall N."/>
            <person name="Watson M."/>
            <person name="Adriaenssens E.M."/>
            <person name="Foster-Nyarko E."/>
            <person name="Jarju S."/>
            <person name="Secka A."/>
            <person name="Antonio M."/>
            <person name="Oren A."/>
            <person name="Chaudhuri R.R."/>
            <person name="La Ragione R."/>
            <person name="Hildebrand F."/>
            <person name="Pallen M.J."/>
        </authorList>
    </citation>
    <scope>NUCLEOTIDE SEQUENCE</scope>
    <source>
        <strain evidence="2">ChiGjej3B3-7470</strain>
    </source>
</reference>
<evidence type="ECO:0000256" key="1">
    <source>
        <dbReference type="SAM" id="Phobius"/>
    </source>
</evidence>
<accession>A0A921EM49</accession>
<dbReference type="Pfam" id="PF14256">
    <property type="entry name" value="YwiC"/>
    <property type="match status" value="1"/>
</dbReference>
<feature type="transmembrane region" description="Helical" evidence="1">
    <location>
        <begin position="188"/>
        <end position="210"/>
    </location>
</feature>
<feature type="non-terminal residue" evidence="2">
    <location>
        <position position="226"/>
    </location>
</feature>
<dbReference type="InterPro" id="IPR025576">
    <property type="entry name" value="YwiC"/>
</dbReference>
<keyword evidence="1" id="KW-1133">Transmembrane helix</keyword>
<protein>
    <submittedName>
        <fullName evidence="2">YwiC-like family protein</fullName>
    </submittedName>
</protein>
<dbReference type="AlphaFoldDB" id="A0A921EM49"/>
<feature type="transmembrane region" description="Helical" evidence="1">
    <location>
        <begin position="98"/>
        <end position="117"/>
    </location>
</feature>
<keyword evidence="1" id="KW-0472">Membrane</keyword>
<feature type="transmembrane region" description="Helical" evidence="1">
    <location>
        <begin position="16"/>
        <end position="36"/>
    </location>
</feature>
<evidence type="ECO:0000313" key="3">
    <source>
        <dbReference type="Proteomes" id="UP000712713"/>
    </source>
</evidence>